<dbReference type="PANTHER" id="PTHR10414:SF37">
    <property type="entry name" value="BB IN A BOXCAR, ISOFORM C"/>
    <property type="match status" value="1"/>
</dbReference>
<comment type="caution">
    <text evidence="13">The sequence shown here is derived from an EMBL/GenBank/DDBJ whole genome shotgun (WGS) entry which is preliminary data.</text>
</comment>
<dbReference type="Gene3D" id="1.20.120.1760">
    <property type="match status" value="1"/>
</dbReference>
<organism evidence="13 14">
    <name type="scientific">Roridomyces roridus</name>
    <dbReference type="NCBI Taxonomy" id="1738132"/>
    <lineage>
        <taxon>Eukaryota</taxon>
        <taxon>Fungi</taxon>
        <taxon>Dikarya</taxon>
        <taxon>Basidiomycota</taxon>
        <taxon>Agaricomycotina</taxon>
        <taxon>Agaricomycetes</taxon>
        <taxon>Agaricomycetidae</taxon>
        <taxon>Agaricales</taxon>
        <taxon>Marasmiineae</taxon>
        <taxon>Mycenaceae</taxon>
        <taxon>Roridomyces</taxon>
    </lineage>
</organism>
<evidence type="ECO:0000256" key="3">
    <source>
        <dbReference type="ARBA" id="ARBA00010441"/>
    </source>
</evidence>
<evidence type="ECO:0000256" key="6">
    <source>
        <dbReference type="ARBA" id="ARBA00022989"/>
    </source>
</evidence>
<dbReference type="GO" id="GO:0016020">
    <property type="term" value="C:membrane"/>
    <property type="evidence" value="ECO:0007669"/>
    <property type="project" value="InterPro"/>
</dbReference>
<dbReference type="PROSITE" id="PS00379">
    <property type="entry name" value="CDP_ALCOHOL_P_TRANSF"/>
    <property type="match status" value="1"/>
</dbReference>
<feature type="transmembrane region" description="Helical" evidence="12">
    <location>
        <begin position="183"/>
        <end position="202"/>
    </location>
</feature>
<sequence length="411" mass="46249">MGLLSKDALENLKKYAYKGVDKSLVSKYVLNPFWTWFVTLWPLSVAPNTITLSGLCIVLFNFGTIFVYDPAYLAEKGGVDVPRWVYFSCGVGLFLYQTFDAIDGKQARRTGMAGPLGEMFDHGCDAMNTTLEVILASQALNLGRSWWTVASQIATLANFYLTTWEEYHTGQLYLAEFSGPVEGILLICSIFIITGFYGPSFWDQGIISLLHLTNVPFINQLPDLPLNDSFMVFGAFGVCFNVLSSYGNVRRAMRAAGKSTTRPLLLLLPFLVSASIQVFWLIHPRYDTPALIQSALFVPFLCAWGLQFAHQVGRMILAHVTRGPFPSWDWMWVWNMVFAVDANLPLLFDRPSIIQTDAKWRAAVVYLTLAVSFFAYARFCTLVINEITNFYGKKGEDGVWKDAVPDEKRKT</sequence>
<evidence type="ECO:0000256" key="12">
    <source>
        <dbReference type="SAM" id="Phobius"/>
    </source>
</evidence>
<dbReference type="InterPro" id="IPR048254">
    <property type="entry name" value="CDP_ALCOHOL_P_TRANSF_CS"/>
</dbReference>
<keyword evidence="6 12" id="KW-1133">Transmembrane helix</keyword>
<evidence type="ECO:0000313" key="14">
    <source>
        <dbReference type="Proteomes" id="UP001221142"/>
    </source>
</evidence>
<proteinExistence type="inferred from homology"/>
<dbReference type="EC" id="2.7.8.2" evidence="9"/>
<dbReference type="EMBL" id="JARKIF010000005">
    <property type="protein sequence ID" value="KAJ7638311.1"/>
    <property type="molecule type" value="Genomic_DNA"/>
</dbReference>
<dbReference type="AlphaFoldDB" id="A0AAD7FR46"/>
<comment type="cofactor">
    <cofactor evidence="1">
        <name>Mg(2+)</name>
        <dbReference type="ChEBI" id="CHEBI:18420"/>
    </cofactor>
</comment>
<dbReference type="Pfam" id="PF01066">
    <property type="entry name" value="CDP-OH_P_transf"/>
    <property type="match status" value="1"/>
</dbReference>
<evidence type="ECO:0000313" key="13">
    <source>
        <dbReference type="EMBL" id="KAJ7638311.1"/>
    </source>
</evidence>
<protein>
    <recommendedName>
        <fullName evidence="9">diacylglycerol cholinephosphotransferase</fullName>
        <ecNumber evidence="9">2.7.8.2</ecNumber>
    </recommendedName>
</protein>
<gene>
    <name evidence="13" type="ORF">FB45DRAFT_988440</name>
</gene>
<keyword evidence="14" id="KW-1185">Reference proteome</keyword>
<feature type="transmembrane region" description="Helical" evidence="12">
    <location>
        <begin position="50"/>
        <end position="68"/>
    </location>
</feature>
<comment type="subcellular location">
    <subcellularLocation>
        <location evidence="2">Endomembrane system</location>
        <topology evidence="2">Multi-pass membrane protein</topology>
    </subcellularLocation>
</comment>
<feature type="transmembrane region" description="Helical" evidence="12">
    <location>
        <begin position="230"/>
        <end position="249"/>
    </location>
</feature>
<reference evidence="13" key="1">
    <citation type="submission" date="2023-03" db="EMBL/GenBank/DDBJ databases">
        <title>Massive genome expansion in bonnet fungi (Mycena s.s.) driven by repeated elements and novel gene families across ecological guilds.</title>
        <authorList>
            <consortium name="Lawrence Berkeley National Laboratory"/>
            <person name="Harder C.B."/>
            <person name="Miyauchi S."/>
            <person name="Viragh M."/>
            <person name="Kuo A."/>
            <person name="Thoen E."/>
            <person name="Andreopoulos B."/>
            <person name="Lu D."/>
            <person name="Skrede I."/>
            <person name="Drula E."/>
            <person name="Henrissat B."/>
            <person name="Morin E."/>
            <person name="Kohler A."/>
            <person name="Barry K."/>
            <person name="LaButti K."/>
            <person name="Morin E."/>
            <person name="Salamov A."/>
            <person name="Lipzen A."/>
            <person name="Mereny Z."/>
            <person name="Hegedus B."/>
            <person name="Baldrian P."/>
            <person name="Stursova M."/>
            <person name="Weitz H."/>
            <person name="Taylor A."/>
            <person name="Grigoriev I.V."/>
            <person name="Nagy L.G."/>
            <person name="Martin F."/>
            <person name="Kauserud H."/>
        </authorList>
    </citation>
    <scope>NUCLEOTIDE SEQUENCE</scope>
    <source>
        <strain evidence="13">9284</strain>
    </source>
</reference>
<evidence type="ECO:0000256" key="7">
    <source>
        <dbReference type="ARBA" id="ARBA00023136"/>
    </source>
</evidence>
<dbReference type="InterPro" id="IPR043130">
    <property type="entry name" value="CDP-OH_PTrfase_TM_dom"/>
</dbReference>
<dbReference type="PANTHER" id="PTHR10414">
    <property type="entry name" value="ETHANOLAMINEPHOSPHOTRANSFERASE"/>
    <property type="match status" value="1"/>
</dbReference>
<evidence type="ECO:0000256" key="8">
    <source>
        <dbReference type="ARBA" id="ARBA00037890"/>
    </source>
</evidence>
<dbReference type="Proteomes" id="UP001221142">
    <property type="component" value="Unassembled WGS sequence"/>
</dbReference>
<dbReference type="PIRSF" id="PIRSF015665">
    <property type="entry name" value="CHOPT"/>
    <property type="match status" value="1"/>
</dbReference>
<evidence type="ECO:0000256" key="4">
    <source>
        <dbReference type="ARBA" id="ARBA00022679"/>
    </source>
</evidence>
<evidence type="ECO:0000256" key="10">
    <source>
        <dbReference type="ARBA" id="ARBA00051857"/>
    </source>
</evidence>
<evidence type="ECO:0000256" key="5">
    <source>
        <dbReference type="ARBA" id="ARBA00022692"/>
    </source>
</evidence>
<keyword evidence="7 12" id="KW-0472">Membrane</keyword>
<dbReference type="InterPro" id="IPR000462">
    <property type="entry name" value="CDP-OH_P_trans"/>
</dbReference>
<comment type="similarity">
    <text evidence="3 11">Belongs to the CDP-alcohol phosphatidyltransferase class-I family.</text>
</comment>
<dbReference type="FunFam" id="1.20.120.1760:FF:000012">
    <property type="entry name" value="sn-1,2-diacylglycerol cholinephosphotransferase"/>
    <property type="match status" value="1"/>
</dbReference>
<feature type="transmembrane region" description="Helical" evidence="12">
    <location>
        <begin position="360"/>
        <end position="384"/>
    </location>
</feature>
<keyword evidence="4 11" id="KW-0808">Transferase</keyword>
<feature type="transmembrane region" description="Helical" evidence="12">
    <location>
        <begin position="261"/>
        <end position="282"/>
    </location>
</feature>
<dbReference type="GO" id="GO:0012505">
    <property type="term" value="C:endomembrane system"/>
    <property type="evidence" value="ECO:0007669"/>
    <property type="project" value="UniProtKB-SubCell"/>
</dbReference>
<evidence type="ECO:0000256" key="9">
    <source>
        <dbReference type="ARBA" id="ARBA00038987"/>
    </source>
</evidence>
<name>A0AAD7FR46_9AGAR</name>
<comment type="pathway">
    <text evidence="8">Phospholipid metabolism; phosphatidylcholine biosynthesis; phosphatidylcholine from phosphocholine: step 2/2.</text>
</comment>
<feature type="transmembrane region" description="Helical" evidence="12">
    <location>
        <begin position="288"/>
        <end position="309"/>
    </location>
</feature>
<comment type="catalytic activity">
    <reaction evidence="10">
        <text>CDP-N,N-dimethylethanolamine + a 1,2-diacyl-sn-glycerol = a 1,2-diacyl-sn-glycero-3-phospho-N,N-dimethylethanolamine + CMP + H(+)</text>
        <dbReference type="Rhea" id="RHEA:33775"/>
        <dbReference type="ChEBI" id="CHEBI:15378"/>
        <dbReference type="ChEBI" id="CHEBI:17815"/>
        <dbReference type="ChEBI" id="CHEBI:60377"/>
        <dbReference type="ChEBI" id="CHEBI:64572"/>
        <dbReference type="ChEBI" id="CHEBI:65117"/>
    </reaction>
    <physiologicalReaction direction="left-to-right" evidence="10">
        <dbReference type="Rhea" id="RHEA:33776"/>
    </physiologicalReaction>
</comment>
<accession>A0AAD7FR46</accession>
<keyword evidence="5 12" id="KW-0812">Transmembrane</keyword>
<dbReference type="GO" id="GO:0004142">
    <property type="term" value="F:diacylglycerol cholinephosphotransferase activity"/>
    <property type="evidence" value="ECO:0007669"/>
    <property type="project" value="UniProtKB-EC"/>
</dbReference>
<dbReference type="InterPro" id="IPR014472">
    <property type="entry name" value="CHOPT"/>
</dbReference>
<feature type="transmembrane region" description="Helical" evidence="12">
    <location>
        <begin position="330"/>
        <end position="348"/>
    </location>
</feature>
<evidence type="ECO:0000256" key="1">
    <source>
        <dbReference type="ARBA" id="ARBA00001946"/>
    </source>
</evidence>
<evidence type="ECO:0000256" key="2">
    <source>
        <dbReference type="ARBA" id="ARBA00004127"/>
    </source>
</evidence>
<evidence type="ECO:0000256" key="11">
    <source>
        <dbReference type="RuleBase" id="RU003750"/>
    </source>
</evidence>